<organism evidence="1 2">
    <name type="scientific">Sphenostylis stenocarpa</name>
    <dbReference type="NCBI Taxonomy" id="92480"/>
    <lineage>
        <taxon>Eukaryota</taxon>
        <taxon>Viridiplantae</taxon>
        <taxon>Streptophyta</taxon>
        <taxon>Embryophyta</taxon>
        <taxon>Tracheophyta</taxon>
        <taxon>Spermatophyta</taxon>
        <taxon>Magnoliopsida</taxon>
        <taxon>eudicotyledons</taxon>
        <taxon>Gunneridae</taxon>
        <taxon>Pentapetalae</taxon>
        <taxon>rosids</taxon>
        <taxon>fabids</taxon>
        <taxon>Fabales</taxon>
        <taxon>Fabaceae</taxon>
        <taxon>Papilionoideae</taxon>
        <taxon>50 kb inversion clade</taxon>
        <taxon>NPAAA clade</taxon>
        <taxon>indigoferoid/millettioid clade</taxon>
        <taxon>Phaseoleae</taxon>
        <taxon>Sphenostylis</taxon>
    </lineage>
</organism>
<dbReference type="AlphaFoldDB" id="A0AA86S306"/>
<protein>
    <submittedName>
        <fullName evidence="1">Uncharacterized protein</fullName>
    </submittedName>
</protein>
<keyword evidence="2" id="KW-1185">Reference proteome</keyword>
<evidence type="ECO:0000313" key="1">
    <source>
        <dbReference type="EMBL" id="CAJ1939890.1"/>
    </source>
</evidence>
<sequence>MATQYSSSQANGAWERKLCAAGRVQWRMLFEPSLTYVANQKAIEALEKYQDKKRPAMDQVVPSFQKLEQKLGLHNQCIRGSI</sequence>
<dbReference type="Proteomes" id="UP001189624">
    <property type="component" value="Chromosome 3"/>
</dbReference>
<name>A0AA86S306_9FABA</name>
<evidence type="ECO:0000313" key="2">
    <source>
        <dbReference type="Proteomes" id="UP001189624"/>
    </source>
</evidence>
<dbReference type="Gramene" id="rna-AYBTSS11_LOCUS9397">
    <property type="protein sequence ID" value="CAJ1939890.1"/>
    <property type="gene ID" value="gene-AYBTSS11_LOCUS9397"/>
</dbReference>
<reference evidence="1" key="1">
    <citation type="submission" date="2023-10" db="EMBL/GenBank/DDBJ databases">
        <authorList>
            <person name="Domelevo Entfellner J.-B."/>
        </authorList>
    </citation>
    <scope>NUCLEOTIDE SEQUENCE</scope>
</reference>
<accession>A0AA86S306</accession>
<gene>
    <name evidence="1" type="ORF">AYBTSS11_LOCUS9397</name>
</gene>
<dbReference type="EMBL" id="OY731400">
    <property type="protein sequence ID" value="CAJ1939890.1"/>
    <property type="molecule type" value="Genomic_DNA"/>
</dbReference>
<proteinExistence type="predicted"/>